<keyword evidence="4" id="KW-1185">Reference proteome</keyword>
<feature type="region of interest" description="Disordered" evidence="1">
    <location>
        <begin position="85"/>
        <end position="111"/>
    </location>
</feature>
<dbReference type="RefSeq" id="XP_024583596.1">
    <property type="nucleotide sequence ID" value="XM_024718171.1"/>
</dbReference>
<dbReference type="GeneID" id="36398930"/>
<dbReference type="Proteomes" id="UP000054928">
    <property type="component" value="Unassembled WGS sequence"/>
</dbReference>
<evidence type="ECO:0000313" key="3">
    <source>
        <dbReference type="EMBL" id="CEG47227.1"/>
    </source>
</evidence>
<name>A0A0N7L7J2_PLAHL</name>
<accession>A0A0N7L7J2</accession>
<evidence type="ECO:0000313" key="4">
    <source>
        <dbReference type="Proteomes" id="UP000054928"/>
    </source>
</evidence>
<proteinExistence type="predicted"/>
<feature type="signal peptide" evidence="2">
    <location>
        <begin position="1"/>
        <end position="23"/>
    </location>
</feature>
<protein>
    <recommendedName>
        <fullName evidence="5">RxLR-like protein</fullName>
    </recommendedName>
</protein>
<feature type="compositionally biased region" description="Low complexity" evidence="1">
    <location>
        <begin position="85"/>
        <end position="108"/>
    </location>
</feature>
<keyword evidence="2" id="KW-0732">Signal</keyword>
<feature type="chain" id="PRO_5006015122" description="RxLR-like protein" evidence="2">
    <location>
        <begin position="24"/>
        <end position="119"/>
    </location>
</feature>
<evidence type="ECO:0008006" key="5">
    <source>
        <dbReference type="Google" id="ProtNLM"/>
    </source>
</evidence>
<dbReference type="OMA" id="CADQVSS"/>
<evidence type="ECO:0000256" key="2">
    <source>
        <dbReference type="SAM" id="SignalP"/>
    </source>
</evidence>
<dbReference type="AlphaFoldDB" id="A0A0N7L7J2"/>
<organism evidence="3 4">
    <name type="scientific">Plasmopara halstedii</name>
    <name type="common">Downy mildew of sunflower</name>
    <dbReference type="NCBI Taxonomy" id="4781"/>
    <lineage>
        <taxon>Eukaryota</taxon>
        <taxon>Sar</taxon>
        <taxon>Stramenopiles</taxon>
        <taxon>Oomycota</taxon>
        <taxon>Peronosporomycetes</taxon>
        <taxon>Peronosporales</taxon>
        <taxon>Peronosporaceae</taxon>
        <taxon>Plasmopara</taxon>
    </lineage>
</organism>
<evidence type="ECO:0000256" key="1">
    <source>
        <dbReference type="SAM" id="MobiDB-lite"/>
    </source>
</evidence>
<sequence length="119" mass="11934">MRVNQIIMLVLLSISTRIQIASTASCSDKVSSGDKGVGISAEDAPLCPTNGGVGCFGGSVACRFCMAFSTPQSSHLAACKAKASSSSVSPTVTPSATPSTVAPSSTTTNDDCIEDLTVA</sequence>
<dbReference type="EMBL" id="CCYD01002371">
    <property type="protein sequence ID" value="CEG47227.1"/>
    <property type="molecule type" value="Genomic_DNA"/>
</dbReference>
<reference evidence="4" key="1">
    <citation type="submission" date="2014-09" db="EMBL/GenBank/DDBJ databases">
        <authorList>
            <person name="Sharma Rahul"/>
            <person name="Thines Marco"/>
        </authorList>
    </citation>
    <scope>NUCLEOTIDE SEQUENCE [LARGE SCALE GENOMIC DNA]</scope>
</reference>
<dbReference type="OrthoDB" id="126006at2759"/>